<keyword evidence="3" id="KW-1185">Reference proteome</keyword>
<dbReference type="Proteomes" id="UP001066276">
    <property type="component" value="Chromosome 10"/>
</dbReference>
<organism evidence="2 3">
    <name type="scientific">Pleurodeles waltl</name>
    <name type="common">Iberian ribbed newt</name>
    <dbReference type="NCBI Taxonomy" id="8319"/>
    <lineage>
        <taxon>Eukaryota</taxon>
        <taxon>Metazoa</taxon>
        <taxon>Chordata</taxon>
        <taxon>Craniata</taxon>
        <taxon>Vertebrata</taxon>
        <taxon>Euteleostomi</taxon>
        <taxon>Amphibia</taxon>
        <taxon>Batrachia</taxon>
        <taxon>Caudata</taxon>
        <taxon>Salamandroidea</taxon>
        <taxon>Salamandridae</taxon>
        <taxon>Pleurodelinae</taxon>
        <taxon>Pleurodeles</taxon>
    </lineage>
</organism>
<accession>A0AAV7MCM6</accession>
<evidence type="ECO:0000256" key="1">
    <source>
        <dbReference type="SAM" id="SignalP"/>
    </source>
</evidence>
<evidence type="ECO:0000313" key="3">
    <source>
        <dbReference type="Proteomes" id="UP001066276"/>
    </source>
</evidence>
<proteinExistence type="predicted"/>
<comment type="caution">
    <text evidence="2">The sequence shown here is derived from an EMBL/GenBank/DDBJ whole genome shotgun (WGS) entry which is preliminary data.</text>
</comment>
<dbReference type="EMBL" id="JANPWB010000014">
    <property type="protein sequence ID" value="KAJ1101506.1"/>
    <property type="molecule type" value="Genomic_DNA"/>
</dbReference>
<evidence type="ECO:0000313" key="2">
    <source>
        <dbReference type="EMBL" id="KAJ1101506.1"/>
    </source>
</evidence>
<reference evidence="2" key="1">
    <citation type="journal article" date="2022" name="bioRxiv">
        <title>Sequencing and chromosome-scale assembly of the giantPleurodeles waltlgenome.</title>
        <authorList>
            <person name="Brown T."/>
            <person name="Elewa A."/>
            <person name="Iarovenko S."/>
            <person name="Subramanian E."/>
            <person name="Araus A.J."/>
            <person name="Petzold A."/>
            <person name="Susuki M."/>
            <person name="Suzuki K.-i.T."/>
            <person name="Hayashi T."/>
            <person name="Toyoda A."/>
            <person name="Oliveira C."/>
            <person name="Osipova E."/>
            <person name="Leigh N.D."/>
            <person name="Simon A."/>
            <person name="Yun M.H."/>
        </authorList>
    </citation>
    <scope>NUCLEOTIDE SEQUENCE</scope>
    <source>
        <strain evidence="2">20211129_DDA</strain>
        <tissue evidence="2">Liver</tissue>
    </source>
</reference>
<dbReference type="AlphaFoldDB" id="A0AAV7MCM6"/>
<feature type="signal peptide" evidence="1">
    <location>
        <begin position="1"/>
        <end position="21"/>
    </location>
</feature>
<name>A0AAV7MCM6_PLEWA</name>
<gene>
    <name evidence="2" type="ORF">NDU88_006573</name>
</gene>
<keyword evidence="1" id="KW-0732">Signal</keyword>
<feature type="chain" id="PRO_5043753698" evidence="1">
    <location>
        <begin position="22"/>
        <end position="117"/>
    </location>
</feature>
<protein>
    <submittedName>
        <fullName evidence="2">Uncharacterized protein</fullName>
    </submittedName>
</protein>
<sequence>MGALTSSSLPLQLSLAAGATARWDGSNPTELLEACVVTGAVNHVTGKQLPMLQHRGQHCPFLQNLPGGAGQRGREELRRAEDLTLRSTAIHCQKRNGLKCCPCLTLRQVAARRQADP</sequence>